<name>A0A0B1SPZ0_OESDE</name>
<dbReference type="EMBL" id="KN564669">
    <property type="protein sequence ID" value="KHJ85250.1"/>
    <property type="molecule type" value="Genomic_DNA"/>
</dbReference>
<evidence type="ECO:0000256" key="5">
    <source>
        <dbReference type="SAM" id="Phobius"/>
    </source>
</evidence>
<dbReference type="PANTHER" id="PTHR31357">
    <property type="entry name" value="SERPENTINE RECEPTOR CLASS ALPHA-10"/>
    <property type="match status" value="1"/>
</dbReference>
<dbReference type="AlphaFoldDB" id="A0A0B1SPZ0"/>
<dbReference type="InterPro" id="IPR051080">
    <property type="entry name" value="Nematode_rcpt-like_serp_alpha"/>
</dbReference>
<dbReference type="InterPro" id="IPR019408">
    <property type="entry name" value="7TM_GPCR_serpentine_rcpt_Srab"/>
</dbReference>
<dbReference type="Pfam" id="PF10292">
    <property type="entry name" value="7TM_GPCR_Srab"/>
    <property type="match status" value="1"/>
</dbReference>
<evidence type="ECO:0000313" key="7">
    <source>
        <dbReference type="Proteomes" id="UP000053660"/>
    </source>
</evidence>
<evidence type="ECO:0008006" key="8">
    <source>
        <dbReference type="Google" id="ProtNLM"/>
    </source>
</evidence>
<proteinExistence type="predicted"/>
<keyword evidence="3 5" id="KW-1133">Transmembrane helix</keyword>
<feature type="transmembrane region" description="Helical" evidence="5">
    <location>
        <begin position="88"/>
        <end position="105"/>
    </location>
</feature>
<keyword evidence="7" id="KW-1185">Reference proteome</keyword>
<evidence type="ECO:0000256" key="4">
    <source>
        <dbReference type="ARBA" id="ARBA00023136"/>
    </source>
</evidence>
<organism evidence="6 7">
    <name type="scientific">Oesophagostomum dentatum</name>
    <name type="common">Nodular worm</name>
    <dbReference type="NCBI Taxonomy" id="61180"/>
    <lineage>
        <taxon>Eukaryota</taxon>
        <taxon>Metazoa</taxon>
        <taxon>Ecdysozoa</taxon>
        <taxon>Nematoda</taxon>
        <taxon>Chromadorea</taxon>
        <taxon>Rhabditida</taxon>
        <taxon>Rhabditina</taxon>
        <taxon>Rhabditomorpha</taxon>
        <taxon>Strongyloidea</taxon>
        <taxon>Strongylidae</taxon>
        <taxon>Oesophagostomum</taxon>
    </lineage>
</organism>
<evidence type="ECO:0000256" key="1">
    <source>
        <dbReference type="ARBA" id="ARBA00004141"/>
    </source>
</evidence>
<feature type="transmembrane region" description="Helical" evidence="5">
    <location>
        <begin position="6"/>
        <end position="25"/>
    </location>
</feature>
<evidence type="ECO:0000256" key="3">
    <source>
        <dbReference type="ARBA" id="ARBA00022989"/>
    </source>
</evidence>
<dbReference type="Proteomes" id="UP000053660">
    <property type="component" value="Unassembled WGS sequence"/>
</dbReference>
<protein>
    <recommendedName>
        <fullName evidence="8">G-protein coupled receptors family 1 profile domain-containing protein</fullName>
    </recommendedName>
</protein>
<evidence type="ECO:0000256" key="2">
    <source>
        <dbReference type="ARBA" id="ARBA00022692"/>
    </source>
</evidence>
<comment type="subcellular location">
    <subcellularLocation>
        <location evidence="1">Membrane</location>
        <topology evidence="1">Multi-pass membrane protein</topology>
    </subcellularLocation>
</comment>
<gene>
    <name evidence="6" type="ORF">OESDEN_15027</name>
</gene>
<dbReference type="OrthoDB" id="5813133at2759"/>
<dbReference type="PANTHER" id="PTHR31357:SF6">
    <property type="entry name" value="G_PROTEIN_RECEP_F1_2 DOMAIN-CONTAINING PROTEIN"/>
    <property type="match status" value="1"/>
</dbReference>
<evidence type="ECO:0000313" key="6">
    <source>
        <dbReference type="EMBL" id="KHJ85250.1"/>
    </source>
</evidence>
<reference evidence="6 7" key="1">
    <citation type="submission" date="2014-03" db="EMBL/GenBank/DDBJ databases">
        <title>Draft genome of the hookworm Oesophagostomum dentatum.</title>
        <authorList>
            <person name="Mitreva M."/>
        </authorList>
    </citation>
    <scope>NUCLEOTIDE SEQUENCE [LARGE SCALE GENOMIC DNA]</scope>
    <source>
        <strain evidence="6 7">OD-Hann</strain>
    </source>
</reference>
<keyword evidence="2 5" id="KW-0812">Transmembrane</keyword>
<dbReference type="GO" id="GO:0016020">
    <property type="term" value="C:membrane"/>
    <property type="evidence" value="ECO:0007669"/>
    <property type="project" value="UniProtKB-SubCell"/>
</dbReference>
<dbReference type="GO" id="GO:0004984">
    <property type="term" value="F:olfactory receptor activity"/>
    <property type="evidence" value="ECO:0007669"/>
    <property type="project" value="TreeGrafter"/>
</dbReference>
<accession>A0A0B1SPZ0</accession>
<sequence length="200" mass="22933">MFYRAAQVLHVITGILGFFFSILYVTRYSTKHLLPKNTKVFTSITLAAIVIHSIDLTALHIFHLVQSFQTTALDPCSVQNTVEFCSPFRYTFSFCVFLMVLNQYFMSIDRLLDTFLVSYRTTQKYVLTFLLVTEVPLAAGLILFTYRHADPREKLLSCLNVPQSSMMDVSLTTAAILPINCLCLLMTILLFQKHQRKIIK</sequence>
<feature type="transmembrane region" description="Helical" evidence="5">
    <location>
        <begin position="169"/>
        <end position="191"/>
    </location>
</feature>
<keyword evidence="4 5" id="KW-0472">Membrane</keyword>
<feature type="transmembrane region" description="Helical" evidence="5">
    <location>
        <begin position="46"/>
        <end position="68"/>
    </location>
</feature>
<feature type="transmembrane region" description="Helical" evidence="5">
    <location>
        <begin position="125"/>
        <end position="149"/>
    </location>
</feature>